<accession>A0A4Q0MAK6</accession>
<evidence type="ECO:0000256" key="6">
    <source>
        <dbReference type="PIRSR" id="PIRSR606710-2"/>
    </source>
</evidence>
<feature type="active site" description="Proton acceptor" evidence="5">
    <location>
        <position position="23"/>
    </location>
</feature>
<dbReference type="InterPro" id="IPR006710">
    <property type="entry name" value="Glyco_hydro_43"/>
</dbReference>
<dbReference type="EMBL" id="RXOC01000006">
    <property type="protein sequence ID" value="RXF69839.1"/>
    <property type="molecule type" value="Genomic_DNA"/>
</dbReference>
<evidence type="ECO:0000256" key="7">
    <source>
        <dbReference type="RuleBase" id="RU361187"/>
    </source>
</evidence>
<comment type="caution">
    <text evidence="8">The sequence shown here is derived from an EMBL/GenBank/DDBJ whole genome shotgun (WGS) entry which is preliminary data.</text>
</comment>
<evidence type="ECO:0000313" key="8">
    <source>
        <dbReference type="EMBL" id="RXF69839.1"/>
    </source>
</evidence>
<dbReference type="PANTHER" id="PTHR43817:SF1">
    <property type="entry name" value="HYDROLASE, FAMILY 43, PUTATIVE (AFU_ORTHOLOGUE AFUA_3G01660)-RELATED"/>
    <property type="match status" value="1"/>
</dbReference>
<reference evidence="8 9" key="1">
    <citation type="submission" date="2018-12" db="EMBL/GenBank/DDBJ databases">
        <title>The Draft Genome Sequence of the Soil Bacterium Pedobacter tournemirensis R1.</title>
        <authorList>
            <person name="He J."/>
        </authorList>
    </citation>
    <scope>NUCLEOTIDE SEQUENCE [LARGE SCALE GENOMIC DNA]</scope>
    <source>
        <strain evidence="8 9">R1</strain>
    </source>
</reference>
<proteinExistence type="inferred from homology"/>
<dbReference type="GO" id="GO:0005975">
    <property type="term" value="P:carbohydrate metabolic process"/>
    <property type="evidence" value="ECO:0007669"/>
    <property type="project" value="InterPro"/>
</dbReference>
<dbReference type="SUPFAM" id="SSF75005">
    <property type="entry name" value="Arabinanase/levansucrase/invertase"/>
    <property type="match status" value="1"/>
</dbReference>
<keyword evidence="2" id="KW-0732">Signal</keyword>
<dbReference type="AlphaFoldDB" id="A0A4Q0MAK6"/>
<comment type="similarity">
    <text evidence="1 7">Belongs to the glycosyl hydrolase 43 family.</text>
</comment>
<evidence type="ECO:0000313" key="9">
    <source>
        <dbReference type="Proteomes" id="UP000290848"/>
    </source>
</evidence>
<organism evidence="8 9">
    <name type="scientific">Arcticibacter tournemirensis</name>
    <dbReference type="NCBI Taxonomy" id="699437"/>
    <lineage>
        <taxon>Bacteria</taxon>
        <taxon>Pseudomonadati</taxon>
        <taxon>Bacteroidota</taxon>
        <taxon>Sphingobacteriia</taxon>
        <taxon>Sphingobacteriales</taxon>
        <taxon>Sphingobacteriaceae</taxon>
        <taxon>Arcticibacter</taxon>
    </lineage>
</organism>
<dbReference type="CDD" id="cd18820">
    <property type="entry name" value="GH43_LbAraf43-like"/>
    <property type="match status" value="1"/>
</dbReference>
<evidence type="ECO:0000256" key="3">
    <source>
        <dbReference type="ARBA" id="ARBA00022801"/>
    </source>
</evidence>
<sequence length="323" mass="35516">MITATPASTETATFTNPLLSGADPWIIKSEGTYYYTYTQGGSIVVYPTEKVSELGKASPVTLWRPASGTSYSKNLWAPELHKINGKWYVYFAADNGTNANHRMYVIENTSADPVQGSWSLKGKIADPTDQWAIDGTILEHNNQMYMIWSGGIAGGAPQNLYIAKMSNPWTIDGERALISSPEYTWEKYGSAINEGPEILKNSQGDVFLIYSGSGYWVDNYCLGVLKLKPGGDPMLRSDWVKTSSPVFAQNPAAGAYGTGHNAFFKSRDGKEDWIIYHARSLPNGAENNGRNVRIQKFTWNTDGTPNFGEPVKIGQDIKVPSGE</sequence>
<feature type="active site" description="Proton donor" evidence="5">
    <location>
        <position position="194"/>
    </location>
</feature>
<dbReference type="InterPro" id="IPR023296">
    <property type="entry name" value="Glyco_hydro_beta-prop_sf"/>
</dbReference>
<evidence type="ECO:0000256" key="1">
    <source>
        <dbReference type="ARBA" id="ARBA00009865"/>
    </source>
</evidence>
<dbReference type="Pfam" id="PF04616">
    <property type="entry name" value="Glyco_hydro_43"/>
    <property type="match status" value="1"/>
</dbReference>
<dbReference type="PIRSF" id="PIRSF025414">
    <property type="entry name" value="Alpha-L-arabinofuranosidase"/>
    <property type="match status" value="1"/>
</dbReference>
<protein>
    <submittedName>
        <fullName evidence="8">Glycosyl hydrolase family 43</fullName>
    </submittedName>
</protein>
<evidence type="ECO:0000256" key="5">
    <source>
        <dbReference type="PIRSR" id="PIRSR606710-1"/>
    </source>
</evidence>
<dbReference type="PANTHER" id="PTHR43817">
    <property type="entry name" value="GLYCOSYL HYDROLASE"/>
    <property type="match status" value="1"/>
</dbReference>
<feature type="site" description="Important for catalytic activity, responsible for pKa modulation of the active site Glu and correct orientation of both the proton donor and substrate" evidence="6">
    <location>
        <position position="134"/>
    </location>
</feature>
<keyword evidence="4 7" id="KW-0326">Glycosidase</keyword>
<dbReference type="GO" id="GO:0004553">
    <property type="term" value="F:hydrolase activity, hydrolyzing O-glycosyl compounds"/>
    <property type="evidence" value="ECO:0007669"/>
    <property type="project" value="InterPro"/>
</dbReference>
<evidence type="ECO:0000256" key="2">
    <source>
        <dbReference type="ARBA" id="ARBA00022729"/>
    </source>
</evidence>
<dbReference type="Proteomes" id="UP000290848">
    <property type="component" value="Unassembled WGS sequence"/>
</dbReference>
<keyword evidence="3 7" id="KW-0378">Hydrolase</keyword>
<evidence type="ECO:0000256" key="4">
    <source>
        <dbReference type="ARBA" id="ARBA00023295"/>
    </source>
</evidence>
<name>A0A4Q0MAK6_9SPHI</name>
<gene>
    <name evidence="8" type="ORF">EKH83_10435</name>
</gene>
<dbReference type="InterPro" id="IPR016828">
    <property type="entry name" value="Alpha-L-arabinofuranosidase"/>
</dbReference>
<dbReference type="Gene3D" id="2.115.10.20">
    <property type="entry name" value="Glycosyl hydrolase domain, family 43"/>
    <property type="match status" value="1"/>
</dbReference>